<sequence length="142" mass="15162">MAANVRYDDVEAGTSIGAQRYPISRLSLVKYCGASGDFNVIHWNERIAKQAGLPDVIAHGMLTMAEAIRLVTEWAGDPAAVVEYGVRFAKPVVVPDDDRGVEVEVAGTVTEKLDDKRVAIELTAHVGDVEVLSAASAVVQLS</sequence>
<reference evidence="4" key="1">
    <citation type="journal article" date="2019" name="Int. J. Syst. Evol. Microbiol.">
        <title>The Global Catalogue of Microorganisms (GCM) 10K type strain sequencing project: providing services to taxonomists for standard genome sequencing and annotation.</title>
        <authorList>
            <consortium name="The Broad Institute Genomics Platform"/>
            <consortium name="The Broad Institute Genome Sequencing Center for Infectious Disease"/>
            <person name="Wu L."/>
            <person name="Ma J."/>
        </authorList>
    </citation>
    <scope>NUCLEOTIDE SEQUENCE [LARGE SCALE GENOMIC DNA]</scope>
    <source>
        <strain evidence="4">CCUG 56401</strain>
    </source>
</reference>
<proteinExistence type="inferred from homology"/>
<dbReference type="PANTHER" id="PTHR43841:SF3">
    <property type="entry name" value="(3R)-HYDROXYACYL-ACP DEHYDRATASE SUBUNIT HADB"/>
    <property type="match status" value="1"/>
</dbReference>
<dbReference type="PANTHER" id="PTHR43841">
    <property type="entry name" value="3-HYDROXYACYL-THIOESTER DEHYDRATASE HTDX-RELATED"/>
    <property type="match status" value="1"/>
</dbReference>
<feature type="domain" description="MaoC-like" evidence="2">
    <location>
        <begin position="13"/>
        <end position="116"/>
    </location>
</feature>
<dbReference type="SUPFAM" id="SSF54637">
    <property type="entry name" value="Thioesterase/thiol ester dehydrase-isomerase"/>
    <property type="match status" value="1"/>
</dbReference>
<dbReference type="InterPro" id="IPR029069">
    <property type="entry name" value="HotDog_dom_sf"/>
</dbReference>
<gene>
    <name evidence="3" type="ORF">ACFQ16_25260</name>
</gene>
<dbReference type="EMBL" id="JBHTIW010000028">
    <property type="protein sequence ID" value="MFD0923068.1"/>
    <property type="molecule type" value="Genomic_DNA"/>
</dbReference>
<dbReference type="Proteomes" id="UP001597018">
    <property type="component" value="Unassembled WGS sequence"/>
</dbReference>
<protein>
    <submittedName>
        <fullName evidence="3">MaoC family dehydratase</fullName>
    </submittedName>
</protein>
<evidence type="ECO:0000313" key="3">
    <source>
        <dbReference type="EMBL" id="MFD0923068.1"/>
    </source>
</evidence>
<comment type="caution">
    <text evidence="3">The sequence shown here is derived from an EMBL/GenBank/DDBJ whole genome shotgun (WGS) entry which is preliminary data.</text>
</comment>
<evidence type="ECO:0000313" key="4">
    <source>
        <dbReference type="Proteomes" id="UP001597018"/>
    </source>
</evidence>
<dbReference type="Pfam" id="PF01575">
    <property type="entry name" value="MaoC_dehydratas"/>
    <property type="match status" value="1"/>
</dbReference>
<dbReference type="Gene3D" id="3.10.129.10">
    <property type="entry name" value="Hotdog Thioesterase"/>
    <property type="match status" value="1"/>
</dbReference>
<evidence type="ECO:0000256" key="1">
    <source>
        <dbReference type="ARBA" id="ARBA00005254"/>
    </source>
</evidence>
<dbReference type="CDD" id="cd03453">
    <property type="entry name" value="SAV4209_like"/>
    <property type="match status" value="1"/>
</dbReference>
<evidence type="ECO:0000259" key="2">
    <source>
        <dbReference type="Pfam" id="PF01575"/>
    </source>
</evidence>
<keyword evidence="4" id="KW-1185">Reference proteome</keyword>
<comment type="similarity">
    <text evidence="1">Belongs to the enoyl-CoA hydratase/isomerase family.</text>
</comment>
<dbReference type="InterPro" id="IPR002539">
    <property type="entry name" value="MaoC-like_dom"/>
</dbReference>
<accession>A0ABW3FZ01</accession>
<organism evidence="3 4">
    <name type="scientific">Saccharopolyspora rosea</name>
    <dbReference type="NCBI Taxonomy" id="524884"/>
    <lineage>
        <taxon>Bacteria</taxon>
        <taxon>Bacillati</taxon>
        <taxon>Actinomycetota</taxon>
        <taxon>Actinomycetes</taxon>
        <taxon>Pseudonocardiales</taxon>
        <taxon>Pseudonocardiaceae</taxon>
        <taxon>Saccharopolyspora</taxon>
    </lineage>
</organism>
<name>A0ABW3FZ01_9PSEU</name>
<dbReference type="RefSeq" id="WP_263252053.1">
    <property type="nucleotide sequence ID" value="NZ_BAABLT010000021.1"/>
</dbReference>